<organism evidence="2">
    <name type="scientific">Emiliania huxleyi</name>
    <name type="common">Coccolithophore</name>
    <name type="synonym">Pontosphaera huxleyi</name>
    <dbReference type="NCBI Taxonomy" id="2903"/>
    <lineage>
        <taxon>Eukaryota</taxon>
        <taxon>Haptista</taxon>
        <taxon>Haptophyta</taxon>
        <taxon>Prymnesiophyceae</taxon>
        <taxon>Isochrysidales</taxon>
        <taxon>Noelaerhabdaceae</taxon>
        <taxon>Emiliania</taxon>
    </lineage>
</organism>
<proteinExistence type="predicted"/>
<reference evidence="2" key="1">
    <citation type="submission" date="2021-01" db="EMBL/GenBank/DDBJ databases">
        <authorList>
            <person name="Corre E."/>
            <person name="Pelletier E."/>
            <person name="Niang G."/>
            <person name="Scheremetjew M."/>
            <person name="Finn R."/>
            <person name="Kale V."/>
            <person name="Holt S."/>
            <person name="Cochrane G."/>
            <person name="Meng A."/>
            <person name="Brown T."/>
            <person name="Cohen L."/>
        </authorList>
    </citation>
    <scope>NUCLEOTIDE SEQUENCE</scope>
    <source>
        <strain evidence="2">379</strain>
    </source>
</reference>
<dbReference type="EMBL" id="HBIR01007571">
    <property type="protein sequence ID" value="CAE0529861.1"/>
    <property type="molecule type" value="Transcribed_RNA"/>
</dbReference>
<evidence type="ECO:0000313" key="2">
    <source>
        <dbReference type="EMBL" id="CAE0529861.1"/>
    </source>
</evidence>
<feature type="region of interest" description="Disordered" evidence="1">
    <location>
        <begin position="81"/>
        <end position="129"/>
    </location>
</feature>
<gene>
    <name evidence="2" type="ORF">EHUX00137_LOCUS5168</name>
</gene>
<sequence>MPDEMTAGELSAKLREILALPSTPKLWLRAQRDSGELSLEAGKPVGPYYALHHSDDDELMHVAFTLGDAALAHPTAGAALGAATASAAASDDAVRTAGAEGDEGGRGGRGGGGRRGRGRRARSGAHRRR</sequence>
<feature type="compositionally biased region" description="Basic residues" evidence="1">
    <location>
        <begin position="112"/>
        <end position="129"/>
    </location>
</feature>
<dbReference type="AlphaFoldDB" id="A0A7S3W0V3"/>
<protein>
    <submittedName>
        <fullName evidence="2">Uncharacterized protein</fullName>
    </submittedName>
</protein>
<accession>A0A7S3W0V3</accession>
<name>A0A7S3W0V3_EMIHU</name>
<evidence type="ECO:0000256" key="1">
    <source>
        <dbReference type="SAM" id="MobiDB-lite"/>
    </source>
</evidence>
<feature type="compositionally biased region" description="Low complexity" evidence="1">
    <location>
        <begin position="81"/>
        <end position="99"/>
    </location>
</feature>